<keyword evidence="1" id="KW-1133">Transmembrane helix</keyword>
<sequence length="121" mass="12497">MSSVAADLNLAALISGACRNAENLPGALIACGVVEAAAALCLIIFKEPGGMFLHHGKAPFFLYYGILAAVVVFGLFEASAGFWVSGNVTGRLALGRTVLWVSILPLVMVSALGGFAMLNLK</sequence>
<feature type="transmembrane region" description="Helical" evidence="1">
    <location>
        <begin position="24"/>
        <end position="45"/>
    </location>
</feature>
<dbReference type="EMBL" id="CM000884">
    <property type="protein sequence ID" value="KQJ84677.1"/>
    <property type="molecule type" value="Genomic_DNA"/>
</dbReference>
<dbReference type="InterPro" id="IPR022149">
    <property type="entry name" value="DUF3681"/>
</dbReference>
<reference evidence="2 3" key="1">
    <citation type="journal article" date="2010" name="Nature">
        <title>Genome sequencing and analysis of the model grass Brachypodium distachyon.</title>
        <authorList>
            <consortium name="International Brachypodium Initiative"/>
        </authorList>
    </citation>
    <scope>NUCLEOTIDE SEQUENCE [LARGE SCALE GENOMIC DNA]</scope>
    <source>
        <strain evidence="2">Bd21</strain>
        <strain evidence="3">cv. Bd21</strain>
    </source>
</reference>
<keyword evidence="1" id="KW-0812">Transmembrane</keyword>
<dbReference type="Proteomes" id="UP000008810">
    <property type="component" value="Chromosome 5"/>
</dbReference>
<feature type="transmembrane region" description="Helical" evidence="1">
    <location>
        <begin position="61"/>
        <end position="85"/>
    </location>
</feature>
<dbReference type="Gramene" id="KQJ84677">
    <property type="protein sequence ID" value="KQJ84677"/>
    <property type="gene ID" value="BRADI_5g22183v3"/>
</dbReference>
<keyword evidence="4" id="KW-1185">Reference proteome</keyword>
<evidence type="ECO:0000256" key="1">
    <source>
        <dbReference type="SAM" id="Phobius"/>
    </source>
</evidence>
<dbReference type="EnsemblPlants" id="KQJ84677">
    <property type="protein sequence ID" value="KQJ84677"/>
    <property type="gene ID" value="BRADI_5g22183v3"/>
</dbReference>
<accession>A0A0Q3KWZ1</accession>
<reference evidence="2" key="2">
    <citation type="submission" date="2017-06" db="EMBL/GenBank/DDBJ databases">
        <title>WGS assembly of Brachypodium distachyon.</title>
        <authorList>
            <consortium name="The International Brachypodium Initiative"/>
            <person name="Lucas S."/>
            <person name="Harmon-Smith M."/>
            <person name="Lail K."/>
            <person name="Tice H."/>
            <person name="Grimwood J."/>
            <person name="Bruce D."/>
            <person name="Barry K."/>
            <person name="Shu S."/>
            <person name="Lindquist E."/>
            <person name="Wang M."/>
            <person name="Pitluck S."/>
            <person name="Vogel J.P."/>
            <person name="Garvin D.F."/>
            <person name="Mockler T.C."/>
            <person name="Schmutz J."/>
            <person name="Rokhsar D."/>
            <person name="Bevan M.W."/>
        </authorList>
    </citation>
    <scope>NUCLEOTIDE SEQUENCE</scope>
    <source>
        <strain evidence="2">Bd21</strain>
    </source>
</reference>
<dbReference type="GeneID" id="112269514"/>
<feature type="transmembrane region" description="Helical" evidence="1">
    <location>
        <begin position="97"/>
        <end position="118"/>
    </location>
</feature>
<dbReference type="PANTHER" id="PTHR33530">
    <property type="entry name" value="OS01G0147100 PROTEIN"/>
    <property type="match status" value="1"/>
</dbReference>
<name>A0A0Q3KWZ1_BRADI</name>
<gene>
    <name evidence="3" type="primary">LOC112269514</name>
    <name evidence="2" type="ORF">BRADI_5g22183v3</name>
</gene>
<dbReference type="Pfam" id="PF12442">
    <property type="entry name" value="DUF3681"/>
    <property type="match status" value="1"/>
</dbReference>
<keyword evidence="1" id="KW-0472">Membrane</keyword>
<organism evidence="2">
    <name type="scientific">Brachypodium distachyon</name>
    <name type="common">Purple false brome</name>
    <name type="synonym">Trachynia distachya</name>
    <dbReference type="NCBI Taxonomy" id="15368"/>
    <lineage>
        <taxon>Eukaryota</taxon>
        <taxon>Viridiplantae</taxon>
        <taxon>Streptophyta</taxon>
        <taxon>Embryophyta</taxon>
        <taxon>Tracheophyta</taxon>
        <taxon>Spermatophyta</taxon>
        <taxon>Magnoliopsida</taxon>
        <taxon>Liliopsida</taxon>
        <taxon>Poales</taxon>
        <taxon>Poaceae</taxon>
        <taxon>BOP clade</taxon>
        <taxon>Pooideae</taxon>
        <taxon>Stipodae</taxon>
        <taxon>Brachypodieae</taxon>
        <taxon>Brachypodium</taxon>
    </lineage>
</organism>
<evidence type="ECO:0000313" key="2">
    <source>
        <dbReference type="EMBL" id="KQJ84677.1"/>
    </source>
</evidence>
<reference evidence="3" key="3">
    <citation type="submission" date="2018-08" db="UniProtKB">
        <authorList>
            <consortium name="EnsemblPlants"/>
        </authorList>
    </citation>
    <scope>IDENTIFICATION</scope>
    <source>
        <strain evidence="3">cv. Bd21</strain>
    </source>
</reference>
<dbReference type="OrthoDB" id="691733at2759"/>
<dbReference type="AlphaFoldDB" id="A0A0Q3KWZ1"/>
<proteinExistence type="predicted"/>
<dbReference type="RefSeq" id="XP_024312136.1">
    <property type="nucleotide sequence ID" value="XM_024456368.1"/>
</dbReference>
<evidence type="ECO:0000313" key="3">
    <source>
        <dbReference type="EnsemblPlants" id="KQJ84677"/>
    </source>
</evidence>
<dbReference type="PANTHER" id="PTHR33530:SF12">
    <property type="entry name" value="MAJOR FACILITATOR SUPERFAMILY (MFS) PROFILE DOMAIN-CONTAINING PROTEIN"/>
    <property type="match status" value="1"/>
</dbReference>
<evidence type="ECO:0000313" key="4">
    <source>
        <dbReference type="Proteomes" id="UP000008810"/>
    </source>
</evidence>
<protein>
    <submittedName>
        <fullName evidence="2 3">Uncharacterized protein</fullName>
    </submittedName>
</protein>